<reference evidence="3 4" key="1">
    <citation type="journal article" date="2015" name="Nature">
        <title>rRNA introns, odd ribosomes, and small enigmatic genomes across a large radiation of phyla.</title>
        <authorList>
            <person name="Brown C.T."/>
            <person name="Hug L.A."/>
            <person name="Thomas B.C."/>
            <person name="Sharon I."/>
            <person name="Castelle C.J."/>
            <person name="Singh A."/>
            <person name="Wilkins M.J."/>
            <person name="Williams K.H."/>
            <person name="Banfield J.F."/>
        </authorList>
    </citation>
    <scope>NUCLEOTIDE SEQUENCE [LARGE SCALE GENOMIC DNA]</scope>
</reference>
<accession>A0A0G0UFX8</accession>
<evidence type="ECO:0000256" key="2">
    <source>
        <dbReference type="SAM" id="Phobius"/>
    </source>
</evidence>
<keyword evidence="2" id="KW-0472">Membrane</keyword>
<keyword evidence="2" id="KW-1133">Transmembrane helix</keyword>
<dbReference type="AlphaFoldDB" id="A0A0G0UFX8"/>
<comment type="caution">
    <text evidence="3">The sequence shown here is derived from an EMBL/GenBank/DDBJ whole genome shotgun (WGS) entry which is preliminary data.</text>
</comment>
<evidence type="ECO:0000313" key="3">
    <source>
        <dbReference type="EMBL" id="KKR87774.1"/>
    </source>
</evidence>
<feature type="transmembrane region" description="Helical" evidence="2">
    <location>
        <begin position="118"/>
        <end position="137"/>
    </location>
</feature>
<sequence length="228" mass="26083">MTKTVQKERNRQMTSADENLVLDPSGEELNPDLLQFCDEDNDFEPKNEILDKDEDDFENDHVIDHGPETSSPIEISSGKNGETIITRLTPPPVQDDSNLRKKRILPVRKGRESYFEMLKLLGAMAVTVFIVITITVVNTNISATPVLRSHQDQSSKLTHCHPSVLTKDSYREESCPPEIEPIDLWFDTMGKTYSWITQFDEERFCFCPGPGIDIPDNRYGCVPYEWMI</sequence>
<keyword evidence="2" id="KW-0812">Transmembrane</keyword>
<feature type="region of interest" description="Disordered" evidence="1">
    <location>
        <begin position="1"/>
        <end position="28"/>
    </location>
</feature>
<evidence type="ECO:0000256" key="1">
    <source>
        <dbReference type="SAM" id="MobiDB-lite"/>
    </source>
</evidence>
<name>A0A0G0UFX8_9BACT</name>
<evidence type="ECO:0000313" key="4">
    <source>
        <dbReference type="Proteomes" id="UP000034616"/>
    </source>
</evidence>
<gene>
    <name evidence="3" type="ORF">UU35_C0001G0055</name>
</gene>
<proteinExistence type="predicted"/>
<dbReference type="EMBL" id="LCAH01000001">
    <property type="protein sequence ID" value="KKR87774.1"/>
    <property type="molecule type" value="Genomic_DNA"/>
</dbReference>
<protein>
    <submittedName>
        <fullName evidence="3">Uncharacterized protein</fullName>
    </submittedName>
</protein>
<feature type="compositionally biased region" description="Basic and acidic residues" evidence="1">
    <location>
        <begin position="1"/>
        <end position="11"/>
    </location>
</feature>
<organism evidence="3 4">
    <name type="scientific">Candidatus Uhrbacteria bacterium GW2011_GWC2_41_11</name>
    <dbReference type="NCBI Taxonomy" id="1618985"/>
    <lineage>
        <taxon>Bacteria</taxon>
        <taxon>Candidatus Uhriibacteriota</taxon>
    </lineage>
</organism>
<dbReference type="Proteomes" id="UP000034616">
    <property type="component" value="Unassembled WGS sequence"/>
</dbReference>